<gene>
    <name evidence="1" type="ORF">EV421DRAFT_1859520</name>
</gene>
<name>A0AA39MDI2_9AGAR</name>
<organism evidence="1 2">
    <name type="scientific">Armillaria borealis</name>
    <dbReference type="NCBI Taxonomy" id="47425"/>
    <lineage>
        <taxon>Eukaryota</taxon>
        <taxon>Fungi</taxon>
        <taxon>Dikarya</taxon>
        <taxon>Basidiomycota</taxon>
        <taxon>Agaricomycotina</taxon>
        <taxon>Agaricomycetes</taxon>
        <taxon>Agaricomycetidae</taxon>
        <taxon>Agaricales</taxon>
        <taxon>Marasmiineae</taxon>
        <taxon>Physalacriaceae</taxon>
        <taxon>Armillaria</taxon>
    </lineage>
</organism>
<evidence type="ECO:0000313" key="1">
    <source>
        <dbReference type="EMBL" id="KAK0430277.1"/>
    </source>
</evidence>
<keyword evidence="2" id="KW-1185">Reference proteome</keyword>
<accession>A0AA39MDI2</accession>
<proteinExistence type="predicted"/>
<dbReference type="AlphaFoldDB" id="A0AA39MDI2"/>
<dbReference type="Proteomes" id="UP001175226">
    <property type="component" value="Unassembled WGS sequence"/>
</dbReference>
<comment type="caution">
    <text evidence="1">The sequence shown here is derived from an EMBL/GenBank/DDBJ whole genome shotgun (WGS) entry which is preliminary data.</text>
</comment>
<sequence length="219" mass="25190">MPLPYQPPPHPQQHKATLDPFIFWYLKSVIQTDPHYEHQIYGPFNVYLQGIFPPWRRFAVIPQALIRPVVPAEQIDDDLANVSIGSTGGFHKSRKIRGPEINKSYPDFLVVRVKTLPSGARKYHIVSVVEIKVDDTPVPSITNINEQMMRYMRRLADLPHRSRNLIGYLVCKNLVIPYRISHPNGERTIVQLPAFNMFAPGDPFTNRLCAEAVQNWNEI</sequence>
<evidence type="ECO:0000313" key="2">
    <source>
        <dbReference type="Proteomes" id="UP001175226"/>
    </source>
</evidence>
<protein>
    <submittedName>
        <fullName evidence="1">Uncharacterized protein</fullName>
    </submittedName>
</protein>
<reference evidence="1" key="1">
    <citation type="submission" date="2023-06" db="EMBL/GenBank/DDBJ databases">
        <authorList>
            <consortium name="Lawrence Berkeley National Laboratory"/>
            <person name="Ahrendt S."/>
            <person name="Sahu N."/>
            <person name="Indic B."/>
            <person name="Wong-Bajracharya J."/>
            <person name="Merenyi Z."/>
            <person name="Ke H.-M."/>
            <person name="Monk M."/>
            <person name="Kocsube S."/>
            <person name="Drula E."/>
            <person name="Lipzen A."/>
            <person name="Balint B."/>
            <person name="Henrissat B."/>
            <person name="Andreopoulos B."/>
            <person name="Martin F.M."/>
            <person name="Harder C.B."/>
            <person name="Rigling D."/>
            <person name="Ford K.L."/>
            <person name="Foster G.D."/>
            <person name="Pangilinan J."/>
            <person name="Papanicolaou A."/>
            <person name="Barry K."/>
            <person name="LaButti K."/>
            <person name="Viragh M."/>
            <person name="Koriabine M."/>
            <person name="Yan M."/>
            <person name="Riley R."/>
            <person name="Champramary S."/>
            <person name="Plett K.L."/>
            <person name="Tsai I.J."/>
            <person name="Slot J."/>
            <person name="Sipos G."/>
            <person name="Plett J."/>
            <person name="Nagy L.G."/>
            <person name="Grigoriev I.V."/>
        </authorList>
    </citation>
    <scope>NUCLEOTIDE SEQUENCE</scope>
    <source>
        <strain evidence="1">FPL87.14</strain>
    </source>
</reference>
<dbReference type="EMBL" id="JAUEPT010000158">
    <property type="protein sequence ID" value="KAK0430277.1"/>
    <property type="molecule type" value="Genomic_DNA"/>
</dbReference>